<organism evidence="1 2">
    <name type="scientific">Candidatus Roizmanbacteria bacterium GW2011_GWB1_40_7</name>
    <dbReference type="NCBI Taxonomy" id="1618482"/>
    <lineage>
        <taxon>Bacteria</taxon>
        <taxon>Candidatus Roizmaniibacteriota</taxon>
    </lineage>
</organism>
<evidence type="ECO:0000313" key="1">
    <source>
        <dbReference type="EMBL" id="KKR70254.1"/>
    </source>
</evidence>
<gene>
    <name evidence="1" type="ORF">UU14_C0053G0003</name>
</gene>
<reference evidence="1 2" key="1">
    <citation type="journal article" date="2015" name="Nature">
        <title>rRNA introns, odd ribosomes, and small enigmatic genomes across a large radiation of phyla.</title>
        <authorList>
            <person name="Brown C.T."/>
            <person name="Hug L.A."/>
            <person name="Thomas B.C."/>
            <person name="Sharon I."/>
            <person name="Castelle C.J."/>
            <person name="Singh A."/>
            <person name="Wilkins M.J."/>
            <person name="Williams K.H."/>
            <person name="Banfield J.F."/>
        </authorList>
    </citation>
    <scope>NUCLEOTIDE SEQUENCE [LARGE SCALE GENOMIC DNA]</scope>
</reference>
<comment type="caution">
    <text evidence="1">The sequence shown here is derived from an EMBL/GenBank/DDBJ whole genome shotgun (WGS) entry which is preliminary data.</text>
</comment>
<evidence type="ECO:0000313" key="2">
    <source>
        <dbReference type="Proteomes" id="UP000034664"/>
    </source>
</evidence>
<protein>
    <recommendedName>
        <fullName evidence="3">Type II toxin-antitoxin system HigB family toxin</fullName>
    </recommendedName>
</protein>
<dbReference type="AlphaFoldDB" id="A0A0G0SZS8"/>
<proteinExistence type="predicted"/>
<accession>A0A0G0SZS8</accession>
<name>A0A0G0SZS8_9BACT</name>
<dbReference type="GO" id="GO:0110001">
    <property type="term" value="C:toxin-antitoxin complex"/>
    <property type="evidence" value="ECO:0007669"/>
    <property type="project" value="InterPro"/>
</dbReference>
<dbReference type="GO" id="GO:0004519">
    <property type="term" value="F:endonuclease activity"/>
    <property type="evidence" value="ECO:0007669"/>
    <property type="project" value="InterPro"/>
</dbReference>
<sequence>MGTYITVALPTIIMKLIGKQLLHDFGEKHADARSQLQSWEAEVEAAEWKTPQDVRNRYPKVTLPGNLQAIFDICRNKYRLWVQIAYKTGIVLIKKIGTHKEYDKWQFK</sequence>
<dbReference type="Pfam" id="PF09907">
    <property type="entry name" value="HigB_toxin"/>
    <property type="match status" value="1"/>
</dbReference>
<dbReference type="GO" id="GO:0003723">
    <property type="term" value="F:RNA binding"/>
    <property type="evidence" value="ECO:0007669"/>
    <property type="project" value="InterPro"/>
</dbReference>
<dbReference type="Proteomes" id="UP000034664">
    <property type="component" value="Unassembled WGS sequence"/>
</dbReference>
<dbReference type="InterPro" id="IPR018669">
    <property type="entry name" value="Toxin_HigB"/>
</dbReference>
<dbReference type="EMBL" id="LBZM01000053">
    <property type="protein sequence ID" value="KKR70254.1"/>
    <property type="molecule type" value="Genomic_DNA"/>
</dbReference>
<evidence type="ECO:0008006" key="3">
    <source>
        <dbReference type="Google" id="ProtNLM"/>
    </source>
</evidence>